<keyword evidence="3" id="KW-0677">Repeat</keyword>
<dbReference type="InterPro" id="IPR051280">
    <property type="entry name" value="Cl-channel/antiporter"/>
</dbReference>
<evidence type="ECO:0000256" key="3">
    <source>
        <dbReference type="ARBA" id="ARBA00022737"/>
    </source>
</evidence>
<sequence length="147" mass="16865">MEMSTRWGKEIMWRCFLACAITIVVVREAINICSTHGHCKSLQWGSFIWFQLKFPTPYEQVWAIILLAVVGGYLGCLYISFNTWVCVVWKKWTKFMWARIAKAAAGAATAKPTTFACQEMVVNVVRFFFPEGSEDSPEARHVPEIYL</sequence>
<evidence type="ECO:0000256" key="6">
    <source>
        <dbReference type="ARBA" id="ARBA00023136"/>
    </source>
</evidence>
<accession>A0A8J4CRJ8</accession>
<dbReference type="EMBL" id="BNCP01000045">
    <property type="protein sequence ID" value="GIL88500.1"/>
    <property type="molecule type" value="Genomic_DNA"/>
</dbReference>
<dbReference type="InterPro" id="IPR001807">
    <property type="entry name" value="ClC"/>
</dbReference>
<keyword evidence="5" id="KW-0129">CBS domain</keyword>
<evidence type="ECO:0000256" key="1">
    <source>
        <dbReference type="ARBA" id="ARBA00004141"/>
    </source>
</evidence>
<keyword evidence="9" id="KW-1185">Reference proteome</keyword>
<keyword evidence="2 7" id="KW-0812">Transmembrane</keyword>
<reference evidence="8" key="1">
    <citation type="journal article" date="2021" name="Proc. Natl. Acad. Sci. U.S.A.">
        <title>Three genomes in the algal genus Volvox reveal the fate of a haploid sex-determining region after a transition to homothallism.</title>
        <authorList>
            <person name="Yamamoto K."/>
            <person name="Hamaji T."/>
            <person name="Kawai-Toyooka H."/>
            <person name="Matsuzaki R."/>
            <person name="Takahashi F."/>
            <person name="Nishimura Y."/>
            <person name="Kawachi M."/>
            <person name="Noguchi H."/>
            <person name="Minakuchi Y."/>
            <person name="Umen J.G."/>
            <person name="Toyoda A."/>
            <person name="Nozaki H."/>
        </authorList>
    </citation>
    <scope>NUCLEOTIDE SEQUENCE</scope>
    <source>
        <strain evidence="8">NIES-3786</strain>
    </source>
</reference>
<name>A0A8J4CRJ8_9CHLO</name>
<evidence type="ECO:0000313" key="9">
    <source>
        <dbReference type="Proteomes" id="UP000747110"/>
    </source>
</evidence>
<dbReference type="PANTHER" id="PTHR11689">
    <property type="entry name" value="CHLORIDE CHANNEL PROTEIN CLC FAMILY MEMBER"/>
    <property type="match status" value="1"/>
</dbReference>
<dbReference type="AlphaFoldDB" id="A0A8J4CRJ8"/>
<evidence type="ECO:0000256" key="7">
    <source>
        <dbReference type="SAM" id="Phobius"/>
    </source>
</evidence>
<dbReference type="Gene3D" id="1.10.3080.10">
    <property type="entry name" value="Clc chloride channel"/>
    <property type="match status" value="1"/>
</dbReference>
<comment type="caution">
    <text evidence="8">The sequence shown here is derived from an EMBL/GenBank/DDBJ whole genome shotgun (WGS) entry which is preliminary data.</text>
</comment>
<dbReference type="Pfam" id="PF00654">
    <property type="entry name" value="Voltage_CLC"/>
    <property type="match status" value="1"/>
</dbReference>
<proteinExistence type="predicted"/>
<keyword evidence="6 7" id="KW-0472">Membrane</keyword>
<evidence type="ECO:0000256" key="5">
    <source>
        <dbReference type="ARBA" id="ARBA00023122"/>
    </source>
</evidence>
<organism evidence="8 9">
    <name type="scientific">Volvox reticuliferus</name>
    <dbReference type="NCBI Taxonomy" id="1737510"/>
    <lineage>
        <taxon>Eukaryota</taxon>
        <taxon>Viridiplantae</taxon>
        <taxon>Chlorophyta</taxon>
        <taxon>core chlorophytes</taxon>
        <taxon>Chlorophyceae</taxon>
        <taxon>CS clade</taxon>
        <taxon>Chlamydomonadales</taxon>
        <taxon>Volvocaceae</taxon>
        <taxon>Volvox</taxon>
    </lineage>
</organism>
<dbReference type="GO" id="GO:0016020">
    <property type="term" value="C:membrane"/>
    <property type="evidence" value="ECO:0007669"/>
    <property type="project" value="UniProtKB-SubCell"/>
</dbReference>
<dbReference type="OrthoDB" id="428525at2759"/>
<feature type="transmembrane region" description="Helical" evidence="7">
    <location>
        <begin position="61"/>
        <end position="89"/>
    </location>
</feature>
<evidence type="ECO:0000256" key="4">
    <source>
        <dbReference type="ARBA" id="ARBA00022989"/>
    </source>
</evidence>
<evidence type="ECO:0000313" key="8">
    <source>
        <dbReference type="EMBL" id="GIL88500.1"/>
    </source>
</evidence>
<protein>
    <submittedName>
        <fullName evidence="8">Uncharacterized protein</fullName>
    </submittedName>
</protein>
<comment type="subcellular location">
    <subcellularLocation>
        <location evidence="1">Membrane</location>
        <topology evidence="1">Multi-pass membrane protein</topology>
    </subcellularLocation>
</comment>
<dbReference type="PANTHER" id="PTHR11689:SF136">
    <property type="entry name" value="H(+)_CL(-) EXCHANGE TRANSPORTER 7"/>
    <property type="match status" value="1"/>
</dbReference>
<gene>
    <name evidence="8" type="ORF">Vretifemale_16473</name>
</gene>
<dbReference type="SUPFAM" id="SSF81340">
    <property type="entry name" value="Clc chloride channel"/>
    <property type="match status" value="1"/>
</dbReference>
<dbReference type="Proteomes" id="UP000747110">
    <property type="component" value="Unassembled WGS sequence"/>
</dbReference>
<dbReference type="GO" id="GO:0015108">
    <property type="term" value="F:chloride transmembrane transporter activity"/>
    <property type="evidence" value="ECO:0007669"/>
    <property type="project" value="InterPro"/>
</dbReference>
<keyword evidence="4 7" id="KW-1133">Transmembrane helix</keyword>
<dbReference type="InterPro" id="IPR014743">
    <property type="entry name" value="Cl-channel_core"/>
</dbReference>
<evidence type="ECO:0000256" key="2">
    <source>
        <dbReference type="ARBA" id="ARBA00022692"/>
    </source>
</evidence>